<sequence length="163" mass="17037">MPQDDADAVPGPGPEPGPETEREPAADAGPDAAADPAPDGGGPLAPRPAGGRRRTRLYALTDGRTAAPCTVMTMDTTITAAAPEDAWSGLPSEWRAVLAMCPAPDGRAVAEIAARMHIRLTPMALLLGELADRGLIHHRPPLDGAEAADVHLLRRIRDNLARI</sequence>
<gene>
    <name evidence="2" type="ORF">ACIO7M_09465</name>
</gene>
<dbReference type="InterPro" id="IPR007995">
    <property type="entry name" value="DUF742"/>
</dbReference>
<evidence type="ECO:0000313" key="3">
    <source>
        <dbReference type="Proteomes" id="UP001617351"/>
    </source>
</evidence>
<dbReference type="RefSeq" id="WP_402379070.1">
    <property type="nucleotide sequence ID" value="NZ_JBIUYY010000003.1"/>
</dbReference>
<dbReference type="PANTHER" id="PTHR36221:SF1">
    <property type="entry name" value="DUF742 DOMAIN-CONTAINING PROTEIN"/>
    <property type="match status" value="1"/>
</dbReference>
<protein>
    <submittedName>
        <fullName evidence="2">DUF742 domain-containing protein</fullName>
    </submittedName>
</protein>
<organism evidence="2 3">
    <name type="scientific">Streptomyces toxytricini</name>
    <name type="common">Actinomyces toxytricini</name>
    <dbReference type="NCBI Taxonomy" id="67369"/>
    <lineage>
        <taxon>Bacteria</taxon>
        <taxon>Bacillati</taxon>
        <taxon>Actinomycetota</taxon>
        <taxon>Actinomycetes</taxon>
        <taxon>Kitasatosporales</taxon>
        <taxon>Streptomycetaceae</taxon>
        <taxon>Streptomyces</taxon>
    </lineage>
</organism>
<name>A0ABW8EDM7_STRT5</name>
<dbReference type="Proteomes" id="UP001617351">
    <property type="component" value="Unassembled WGS sequence"/>
</dbReference>
<keyword evidence="3" id="KW-1185">Reference proteome</keyword>
<feature type="region of interest" description="Disordered" evidence="1">
    <location>
        <begin position="1"/>
        <end position="53"/>
    </location>
</feature>
<accession>A0ABW8EDM7</accession>
<feature type="compositionally biased region" description="Low complexity" evidence="1">
    <location>
        <begin position="26"/>
        <end position="38"/>
    </location>
</feature>
<dbReference type="PANTHER" id="PTHR36221">
    <property type="entry name" value="DUF742 DOMAIN-CONTAINING PROTEIN"/>
    <property type="match status" value="1"/>
</dbReference>
<proteinExistence type="predicted"/>
<evidence type="ECO:0000313" key="2">
    <source>
        <dbReference type="EMBL" id="MFJ2821327.1"/>
    </source>
</evidence>
<evidence type="ECO:0000256" key="1">
    <source>
        <dbReference type="SAM" id="MobiDB-lite"/>
    </source>
</evidence>
<dbReference type="EMBL" id="JBIUYY010000003">
    <property type="protein sequence ID" value="MFJ2821327.1"/>
    <property type="molecule type" value="Genomic_DNA"/>
</dbReference>
<dbReference type="Pfam" id="PF05331">
    <property type="entry name" value="DUF742"/>
    <property type="match status" value="1"/>
</dbReference>
<comment type="caution">
    <text evidence="2">The sequence shown here is derived from an EMBL/GenBank/DDBJ whole genome shotgun (WGS) entry which is preliminary data.</text>
</comment>
<reference evidence="2 3" key="1">
    <citation type="submission" date="2024-10" db="EMBL/GenBank/DDBJ databases">
        <title>The Natural Products Discovery Center: Release of the First 8490 Sequenced Strains for Exploring Actinobacteria Biosynthetic Diversity.</title>
        <authorList>
            <person name="Kalkreuter E."/>
            <person name="Kautsar S.A."/>
            <person name="Yang D."/>
            <person name="Bader C.D."/>
            <person name="Teijaro C.N."/>
            <person name="Fluegel L."/>
            <person name="Davis C.M."/>
            <person name="Simpson J.R."/>
            <person name="Lauterbach L."/>
            <person name="Steele A.D."/>
            <person name="Gui C."/>
            <person name="Meng S."/>
            <person name="Li G."/>
            <person name="Viehrig K."/>
            <person name="Ye F."/>
            <person name="Su P."/>
            <person name="Kiefer A.F."/>
            <person name="Nichols A."/>
            <person name="Cepeda A.J."/>
            <person name="Yan W."/>
            <person name="Fan B."/>
            <person name="Jiang Y."/>
            <person name="Adhikari A."/>
            <person name="Zheng C.-J."/>
            <person name="Schuster L."/>
            <person name="Cowan T.M."/>
            <person name="Smanski M.J."/>
            <person name="Chevrette M.G."/>
            <person name="De Carvalho L.P.S."/>
            <person name="Shen B."/>
        </authorList>
    </citation>
    <scope>NUCLEOTIDE SEQUENCE [LARGE SCALE GENOMIC DNA]</scope>
    <source>
        <strain evidence="2 3">NPDC087220</strain>
    </source>
</reference>